<dbReference type="Gene3D" id="2.30.38.10">
    <property type="entry name" value="Luciferase, Domain 3"/>
    <property type="match status" value="2"/>
</dbReference>
<dbReference type="Gene3D" id="3.40.50.980">
    <property type="match status" value="4"/>
</dbReference>
<dbReference type="EMBL" id="AZYO01000011">
    <property type="protein sequence ID" value="KOS56896.1"/>
    <property type="molecule type" value="Genomic_DNA"/>
</dbReference>
<dbReference type="Pfam" id="PF00550">
    <property type="entry name" value="PP-binding"/>
    <property type="match status" value="2"/>
</dbReference>
<dbReference type="GO" id="GO:0005737">
    <property type="term" value="C:cytoplasm"/>
    <property type="evidence" value="ECO:0007669"/>
    <property type="project" value="TreeGrafter"/>
</dbReference>
<dbReference type="UniPathway" id="UPA00011"/>
<reference evidence="7" key="2">
    <citation type="submission" date="2015-01" db="EMBL/GenBank/DDBJ databases">
        <title>Draft genome sequence of potential hydrocarbon metabolising strain of Rhodococcus rhodochrous.</title>
        <authorList>
            <person name="Aggarwal R.K."/>
            <person name="Dawar C."/>
        </authorList>
    </citation>
    <scope>NUCLEOTIDE SEQUENCE [LARGE SCALE GENOMIC DNA]</scope>
    <source>
        <strain evidence="7">KG-21</strain>
    </source>
</reference>
<feature type="domain" description="Carrier" evidence="5">
    <location>
        <begin position="940"/>
        <end position="1015"/>
    </location>
</feature>
<dbReference type="PROSITE" id="PS00012">
    <property type="entry name" value="PHOSPHOPANTETHEINE"/>
    <property type="match status" value="2"/>
</dbReference>
<dbReference type="FunFam" id="3.40.50.12780:FF:000012">
    <property type="entry name" value="Non-ribosomal peptide synthetase"/>
    <property type="match status" value="1"/>
</dbReference>
<keyword evidence="2" id="KW-0596">Phosphopantetheine</keyword>
<reference evidence="6 7" key="1">
    <citation type="journal article" date="2015" name="Genome Announc.">
        <title>Draft Genome Sequence of Rhodococcus rhodochrous Strain KG-21, a Soil Isolate from Oil Fields of Krishna-Godavari Basin, India.</title>
        <authorList>
            <person name="Dawar C."/>
            <person name="Aggarwal R.K."/>
        </authorList>
    </citation>
    <scope>NUCLEOTIDE SEQUENCE [LARGE SCALE GENOMIC DNA]</scope>
    <source>
        <strain evidence="6 7">KG-21</strain>
    </source>
</reference>
<evidence type="ECO:0000256" key="4">
    <source>
        <dbReference type="SAM" id="MobiDB-lite"/>
    </source>
</evidence>
<dbReference type="InterPro" id="IPR025110">
    <property type="entry name" value="AMP-bd_C"/>
</dbReference>
<evidence type="ECO:0000313" key="7">
    <source>
        <dbReference type="Proteomes" id="UP000037712"/>
    </source>
</evidence>
<feature type="region of interest" description="Disordered" evidence="4">
    <location>
        <begin position="1571"/>
        <end position="1593"/>
    </location>
</feature>
<dbReference type="NCBIfam" id="TIGR01733">
    <property type="entry name" value="AA-adenyl-dom"/>
    <property type="match status" value="3"/>
</dbReference>
<dbReference type="InterPro" id="IPR023213">
    <property type="entry name" value="CAT-like_dom_sf"/>
</dbReference>
<dbReference type="InterPro" id="IPR000873">
    <property type="entry name" value="AMP-dep_synth/lig_dom"/>
</dbReference>
<dbReference type="InterPro" id="IPR036736">
    <property type="entry name" value="ACP-like_sf"/>
</dbReference>
<dbReference type="CDD" id="cd05930">
    <property type="entry name" value="A_NRPS"/>
    <property type="match status" value="1"/>
</dbReference>
<dbReference type="GO" id="GO:0003824">
    <property type="term" value="F:catalytic activity"/>
    <property type="evidence" value="ECO:0007669"/>
    <property type="project" value="InterPro"/>
</dbReference>
<keyword evidence="3" id="KW-0597">Phosphoprotein</keyword>
<dbReference type="SUPFAM" id="SSF47336">
    <property type="entry name" value="ACP-like"/>
    <property type="match status" value="2"/>
</dbReference>
<dbReference type="Pfam" id="PF00668">
    <property type="entry name" value="Condensation"/>
    <property type="match status" value="3"/>
</dbReference>
<dbReference type="Gene3D" id="3.40.50.12780">
    <property type="entry name" value="N-terminal domain of ligase-like"/>
    <property type="match status" value="1"/>
</dbReference>
<dbReference type="GO" id="GO:0043041">
    <property type="term" value="P:amino acid activation for nonribosomal peptide biosynthetic process"/>
    <property type="evidence" value="ECO:0007669"/>
    <property type="project" value="TreeGrafter"/>
</dbReference>
<feature type="domain" description="Carrier" evidence="5">
    <location>
        <begin position="1961"/>
        <end position="2036"/>
    </location>
</feature>
<dbReference type="Pfam" id="PF00501">
    <property type="entry name" value="AMP-binding"/>
    <property type="match status" value="3"/>
</dbReference>
<dbReference type="PANTHER" id="PTHR45527">
    <property type="entry name" value="NONRIBOSOMAL PEPTIDE SYNTHETASE"/>
    <property type="match status" value="1"/>
</dbReference>
<dbReference type="Proteomes" id="UP000037712">
    <property type="component" value="Unassembled WGS sequence"/>
</dbReference>
<dbReference type="InterPro" id="IPR009081">
    <property type="entry name" value="PP-bd_ACP"/>
</dbReference>
<evidence type="ECO:0000256" key="1">
    <source>
        <dbReference type="ARBA" id="ARBA00001957"/>
    </source>
</evidence>
<dbReference type="InterPro" id="IPR001242">
    <property type="entry name" value="Condensation_dom"/>
</dbReference>
<evidence type="ECO:0000313" key="6">
    <source>
        <dbReference type="EMBL" id="KOS56896.1"/>
    </source>
</evidence>
<dbReference type="RefSeq" id="WP_152975353.1">
    <property type="nucleotide sequence ID" value="NZ_AZYO01000011.1"/>
</dbReference>
<dbReference type="PROSITE" id="PS00455">
    <property type="entry name" value="AMP_BINDING"/>
    <property type="match status" value="2"/>
</dbReference>
<accession>A0A0M8PIA9</accession>
<dbReference type="InterPro" id="IPR045851">
    <property type="entry name" value="AMP-bd_C_sf"/>
</dbReference>
<dbReference type="InterPro" id="IPR006162">
    <property type="entry name" value="Ppantetheine_attach_site"/>
</dbReference>
<organism evidence="6 7">
    <name type="scientific">Rhodococcus rhodochrous KG-21</name>
    <dbReference type="NCBI Taxonomy" id="1441923"/>
    <lineage>
        <taxon>Bacteria</taxon>
        <taxon>Bacillati</taxon>
        <taxon>Actinomycetota</taxon>
        <taxon>Actinomycetes</taxon>
        <taxon>Mycobacteriales</taxon>
        <taxon>Nocardiaceae</taxon>
        <taxon>Rhodococcus</taxon>
    </lineage>
</organism>
<dbReference type="FunFam" id="3.40.50.980:FF:000001">
    <property type="entry name" value="Non-ribosomal peptide synthetase"/>
    <property type="match status" value="1"/>
</dbReference>
<dbReference type="GO" id="GO:0008610">
    <property type="term" value="P:lipid biosynthetic process"/>
    <property type="evidence" value="ECO:0007669"/>
    <property type="project" value="UniProtKB-ARBA"/>
</dbReference>
<dbReference type="PROSITE" id="PS50075">
    <property type="entry name" value="CARRIER"/>
    <property type="match status" value="2"/>
</dbReference>
<dbReference type="GO" id="GO:0044550">
    <property type="term" value="P:secondary metabolite biosynthetic process"/>
    <property type="evidence" value="ECO:0007669"/>
    <property type="project" value="TreeGrafter"/>
</dbReference>
<sequence length="2890" mass="304256">MSTSQRGLWFAQQLTPDVPFTIAQYLDLHGPLDADLIRDACNQAAREVESGTLFLEMVDGEPHQRVIPEVDDYPGYLDLRGHDDPEAEARRWMDETYTRPLDPLRDRLIATTLIQLADEHFYLFTYIHHLALDGHGGMVMLGRSAELYTAWVRGEEPPPIRALSLEQIAEHELAYVGSSRQAADREHWAQRLVDLPPPVTLAPGSTAPTMPCRHVGAELTAEVTAAVADLAGSANSTDVPIVVAAFAAYLARMNATTDVALSLPVSARTTAPLRRSAGSISNIVPLRVRVESDVTVADLVGRVQVELTGALRHQRYRYEDMLRDLHAVGDHQETRSAFGPVVNLMMFNPEYAYGDISGEYNLLSTGPVDDLSVNVYAGIAGRSVRVDFEANPRLYDDETLTRHHRRFLDFLGAFARSVEHAVGDLPLATPDELAGLVPARGPQADGVCLLADVLTAHAGSDRVAVRDGAAELTYRDLDARSTALARSLIATGVGPDDRVAVLLPRSAGAVIALWAVAKAGAAYTPIDPATPALRLTELLRDVPVAVCGDDVALPGGVTRVDPSDGETSSAPFEVGERVRPLHPDHLAWAIHTSGSTGTPKAVAVGHRGLAGLVATLRARYPADADSRVLHVAAPSFDASLQELLLAFDAGATLVICPPDVVGGPDLAALLREQAVTHAITAPAVLAVTPEADLPALQMLDAGGETLPVDVADRWSRGRTMLNAYGPTETTVLATLSGPLSPGGGVPIGAPVHGVTALVLDARLRPVPVGAVGELYLGGPAVARGYLGDPALTAARFVASPFGRVYRTGDLVRWGRARFWSSELPETRTGGGGVLEFVGRADRQVKIRGYRIEPGEVEAALTALDGVANAAVVDHGDTLAAYVVGDVAPDDVHARLAERLPAYLRPATITVLDALPLTPGGKIDRRALPAPAVDTATDSRAPAGPTETLVAQLMCEIVGVEAVGADANFFALGGHSLGAAQLAARLGVTLGRDVHLRDVFDHPTVAALAAAVDGGPAASVPAPVRSADDTPAPLAPAQRRLWLLAHGDTAAYHLPFALHLDGTLDPAALRAALGDVLDRHEILRTVFTEPGPRQHVQPVAEVLPDLDAEPVDPADVDALIAEWAAAPFDLTTDIPLRARLLRVGPDRHVLAVVAHHIAVDGASFVPLTLDVAAAYTAHAAGHGPRWEPLPLQYSDYARWHRALLGDEDDPHSLAARELAHWTTALAGLGEAPAVPTDRPRTGTPGPAESLEFAVPAARFEALRRLAAAHDATAFMAVHAAVAVWLSTWTGGRDVAVGSGTAGREHPDLDALVGMFVGTVALRLDVDPAASFTDLLAAARRTDLDAYAHATVPFDRVVDMLGFAPFQVMLAYDNVAVPDLDLPGLRVRAEEIPSGLARFDVELAVRELPDGSLAGRVIYDGGLFERATVADAMARLHAVLDAAVTAPDAPVGDLDLGAPEIVVAPAGPVATLPELLATHPLHVVAPGREPIELIPAATPLAWHLLERGLGPEDRVAILLPRSVDSVRAVAAVALTGAAFVPVDPAQPASRIARLLADAEVRYAVARPGTSLPDGVARVDPEAGSSRSGPITDADRVRPLRPDHAAYLVYTSGSTGTPKGVVVTHRGLAPLVAALRRRMDLDPQARVLHFASPAFDASVLEYLLAAAAGGTLVVAPADVYGGDELLELLSAEQITHWFSTPAVPTLLDPSGLDALRVLAVGGEAWPAETAARWAPGRTMLNVYGPTETTVLATASAPLVPGERLTIGTGLDGVTALVLGPRLRPVPVGVVGELYLLGPGVARGYLGMPGLTASRFVASPFGGGRMYRTGDLVRWSGVPFGLPGQPKGHTGGGAALEFVGRVDHQVKLRGFRIELGEVEATLTGHPAVDVAVTVVRGDGLAAYVHGPDIARLDPAELREFAAARLPRHMVPATVTVLDALPLTSTGKIDRAALPEPVVAPGAPAGYRSAAEELVAGVVADLLDLPAVAADDDFFALGGNSLLATQLAARLGAVAGHRVGVREIFEHPTVAGLAAAVADPLTGERLPLLPTGDTGPVPLAPAQQRMWLANRFDVADAAPGDHVAFVVDLDAGTDLDALAAAAADVIARHAVLRTVHPDDPDGPTQQVLPRIDLDLEPHAKPADLDAADFARAGFDLTVDPPLRTRLYRTATGYTLAVVLHHVAVDGLSLLPLGRDLAVAYAARRDGRSPAWPPLPVTYRDFARWQHTLLGDPADPDSLAARQLAHWTRTLSGAPPLLALPTDRPRGDGDPTAGRVRFSVPAELHAAVDKLARAHDATTFMVVHAALSVLLATLAATEDVTVGTPVSGRIDPMLDDVVGMFVGTVALRLPVPARATFAELLADARRVDLDAFAHADVPFDRVVDALGASTAGHHPIFQVMLAYESFALDGLDVPDVTGVRELSTGTARFDLEVTVRENRSEAGTPTGLDGVLTYDRGLFDHDTVAGWAPFLLRILDVVTADPAAAIGDIDLLGPGGDTSAPSADPATATLPALVAEQAQRRPDAIALTHGDDTLTYGQLHARSGALAALLAERGLGVEDVVAVALPRSLDLVVAILAVARAGAVYLPLDVTHPPARLRALLDDAAPVVVLCDTDFAVDVEVPVLQIDSTEIRERLDAGGEYDTTVPAGAGAYLIYTSGSTGTPKGVLVSHEAAAAVFAATADFGFGPRDVWTLFHSPAFDFSVWEMWGALTTGGRLVVVDHYTARDPGAFVALLDSENVTVLNQTPTAFHQLATVDTSLDTVRLLIFGGEALDPEQVRPWLADRPHVRAVNMFGITETTVHVTRGPADQPGVGRPLPGLDVQILDRSLRRTPPGTVGELYVAGTQLARGYRDRPALTATRFVAAPGGTRRYRTGDLGRRGRDGVLHHRGRADDQLE</sequence>
<dbReference type="Gene3D" id="1.10.1200.10">
    <property type="entry name" value="ACP-like"/>
    <property type="match status" value="2"/>
</dbReference>
<evidence type="ECO:0000256" key="2">
    <source>
        <dbReference type="ARBA" id="ARBA00022450"/>
    </source>
</evidence>
<comment type="cofactor">
    <cofactor evidence="1">
        <name>pantetheine 4'-phosphate</name>
        <dbReference type="ChEBI" id="CHEBI:47942"/>
    </cofactor>
</comment>
<evidence type="ECO:0000259" key="5">
    <source>
        <dbReference type="PROSITE" id="PS50075"/>
    </source>
</evidence>
<dbReference type="InterPro" id="IPR010071">
    <property type="entry name" value="AA_adenyl_dom"/>
</dbReference>
<protein>
    <submittedName>
        <fullName evidence="6">Non-ribosomal peptide synthetase</fullName>
    </submittedName>
</protein>
<dbReference type="InterPro" id="IPR042099">
    <property type="entry name" value="ANL_N_sf"/>
</dbReference>
<dbReference type="SUPFAM" id="SSF52777">
    <property type="entry name" value="CoA-dependent acyltransferases"/>
    <property type="match status" value="6"/>
</dbReference>
<dbReference type="GO" id="GO:0031177">
    <property type="term" value="F:phosphopantetheine binding"/>
    <property type="evidence" value="ECO:0007669"/>
    <property type="project" value="InterPro"/>
</dbReference>
<evidence type="ECO:0000256" key="3">
    <source>
        <dbReference type="ARBA" id="ARBA00022553"/>
    </source>
</evidence>
<dbReference type="Gene3D" id="3.30.300.30">
    <property type="match status" value="2"/>
</dbReference>
<dbReference type="InterPro" id="IPR020845">
    <property type="entry name" value="AMP-binding_CS"/>
</dbReference>
<dbReference type="InterPro" id="IPR020806">
    <property type="entry name" value="PKS_PP-bd"/>
</dbReference>
<dbReference type="Gene3D" id="3.30.559.10">
    <property type="entry name" value="Chloramphenicol acetyltransferase-like domain"/>
    <property type="match status" value="3"/>
</dbReference>
<gene>
    <name evidence="6" type="ORF">Z051_06830</name>
</gene>
<dbReference type="SMART" id="SM00823">
    <property type="entry name" value="PKS_PP"/>
    <property type="match status" value="2"/>
</dbReference>
<dbReference type="CDD" id="cd19540">
    <property type="entry name" value="LCL_NRPS-like"/>
    <property type="match status" value="2"/>
</dbReference>
<name>A0A0M8PIA9_RHORH</name>
<dbReference type="Gene3D" id="3.30.559.30">
    <property type="entry name" value="Nonribosomal peptide synthetase, condensation domain"/>
    <property type="match status" value="3"/>
</dbReference>
<comment type="caution">
    <text evidence="6">The sequence shown here is derived from an EMBL/GenBank/DDBJ whole genome shotgun (WGS) entry which is preliminary data.</text>
</comment>
<feature type="region of interest" description="Disordered" evidence="4">
    <location>
        <begin position="2866"/>
        <end position="2890"/>
    </location>
</feature>
<dbReference type="NCBIfam" id="NF003417">
    <property type="entry name" value="PRK04813.1"/>
    <property type="match status" value="3"/>
</dbReference>
<dbReference type="Pfam" id="PF13193">
    <property type="entry name" value="AMP-binding_C"/>
    <property type="match status" value="2"/>
</dbReference>
<dbReference type="PANTHER" id="PTHR45527:SF1">
    <property type="entry name" value="FATTY ACID SYNTHASE"/>
    <property type="match status" value="1"/>
</dbReference>
<dbReference type="SUPFAM" id="SSF56801">
    <property type="entry name" value="Acetyl-CoA synthetase-like"/>
    <property type="match status" value="3"/>
</dbReference>
<feature type="non-terminal residue" evidence="6">
    <location>
        <position position="2890"/>
    </location>
</feature>
<proteinExistence type="predicted"/>